<gene>
    <name evidence="1" type="ORF">KME60_21385</name>
</gene>
<protein>
    <submittedName>
        <fullName evidence="1">Uncharacterized protein</fullName>
    </submittedName>
</protein>
<reference evidence="1" key="2">
    <citation type="journal article" date="2022" name="Microbiol. Resour. Announc.">
        <title>Metagenome Sequencing to Explore Phylogenomics of Terrestrial Cyanobacteria.</title>
        <authorList>
            <person name="Ward R.D."/>
            <person name="Stajich J.E."/>
            <person name="Johansen J.R."/>
            <person name="Huntemann M."/>
            <person name="Clum A."/>
            <person name="Foster B."/>
            <person name="Foster B."/>
            <person name="Roux S."/>
            <person name="Palaniappan K."/>
            <person name="Varghese N."/>
            <person name="Mukherjee S."/>
            <person name="Reddy T.B.K."/>
            <person name="Daum C."/>
            <person name="Copeland A."/>
            <person name="Chen I.A."/>
            <person name="Ivanova N.N."/>
            <person name="Kyrpides N.C."/>
            <person name="Shapiro N."/>
            <person name="Eloe-Fadrosh E.A."/>
            <person name="Pietrasiak N."/>
        </authorList>
    </citation>
    <scope>NUCLEOTIDE SEQUENCE</scope>
    <source>
        <strain evidence="1">GSE-NOS-MK-12-04C</strain>
    </source>
</reference>
<proteinExistence type="predicted"/>
<dbReference type="Proteomes" id="UP000729701">
    <property type="component" value="Unassembled WGS sequence"/>
</dbReference>
<organism evidence="1 2">
    <name type="scientific">Cyanomargarita calcarea GSE-NOS-MK-12-04C</name>
    <dbReference type="NCBI Taxonomy" id="2839659"/>
    <lineage>
        <taxon>Bacteria</taxon>
        <taxon>Bacillati</taxon>
        <taxon>Cyanobacteriota</taxon>
        <taxon>Cyanophyceae</taxon>
        <taxon>Nostocales</taxon>
        <taxon>Cyanomargaritaceae</taxon>
        <taxon>Cyanomargarita</taxon>
    </lineage>
</organism>
<evidence type="ECO:0000313" key="1">
    <source>
        <dbReference type="EMBL" id="MBW4669893.1"/>
    </source>
</evidence>
<dbReference type="AlphaFoldDB" id="A0A951QRK8"/>
<dbReference type="EMBL" id="JAHHGZ010000025">
    <property type="protein sequence ID" value="MBW4669893.1"/>
    <property type="molecule type" value="Genomic_DNA"/>
</dbReference>
<name>A0A951QRK8_9CYAN</name>
<evidence type="ECO:0000313" key="2">
    <source>
        <dbReference type="Proteomes" id="UP000729701"/>
    </source>
</evidence>
<sequence length="62" mass="6826">MSNIAIADLHPVDIESCQASESFVQELTEREIAGVLGGYDMVINYPGFQFSNLNPIIPITQK</sequence>
<accession>A0A951QRK8</accession>
<comment type="caution">
    <text evidence="1">The sequence shown here is derived from an EMBL/GenBank/DDBJ whole genome shotgun (WGS) entry which is preliminary data.</text>
</comment>
<reference evidence="1" key="1">
    <citation type="submission" date="2021-05" db="EMBL/GenBank/DDBJ databases">
        <authorList>
            <person name="Pietrasiak N."/>
            <person name="Ward R."/>
            <person name="Stajich J.E."/>
            <person name="Kurbessoian T."/>
        </authorList>
    </citation>
    <scope>NUCLEOTIDE SEQUENCE</scope>
    <source>
        <strain evidence="1">GSE-NOS-MK-12-04C</strain>
    </source>
</reference>